<sequence length="70" mass="8027">MNSRMTRIETIAANQEKLISETRKELIGIRGDMHGMERRLADKMDENQKWLIALMISAILAPLFIALVTK</sequence>
<keyword evidence="1" id="KW-0472">Membrane</keyword>
<organism evidence="2 3">
    <name type="scientific">Escherichia coli</name>
    <dbReference type="NCBI Taxonomy" id="562"/>
    <lineage>
        <taxon>Bacteria</taxon>
        <taxon>Pseudomonadati</taxon>
        <taxon>Pseudomonadota</taxon>
        <taxon>Gammaproteobacteria</taxon>
        <taxon>Enterobacterales</taxon>
        <taxon>Enterobacteriaceae</taxon>
        <taxon>Escherichia</taxon>
    </lineage>
</organism>
<comment type="caution">
    <text evidence="2">The sequence shown here is derived from an EMBL/GenBank/DDBJ whole genome shotgun (WGS) entry which is preliminary data.</text>
</comment>
<accession>A0AAN4E080</accession>
<keyword evidence="1" id="KW-1133">Transmembrane helix</keyword>
<dbReference type="AlphaFoldDB" id="A0AAN4E080"/>
<dbReference type="Proteomes" id="UP001285616">
    <property type="component" value="Unassembled WGS sequence"/>
</dbReference>
<dbReference type="EMBL" id="ABONVU020000004">
    <property type="protein sequence ID" value="EMJ5253357.1"/>
    <property type="molecule type" value="Genomic_DNA"/>
</dbReference>
<evidence type="ECO:0000256" key="1">
    <source>
        <dbReference type="SAM" id="Phobius"/>
    </source>
</evidence>
<reference evidence="2" key="1">
    <citation type="submission" date="2024-02" db="EMBL/GenBank/DDBJ databases">
        <authorList>
            <consortium name="Clinical and Environmental Microbiology Branch: Whole genome sequencing antimicrobial resistance pathogens in the healthcare setting"/>
        </authorList>
    </citation>
    <scope>NUCLEOTIDE SEQUENCE</scope>
    <source>
        <strain evidence="2">1924188</strain>
    </source>
</reference>
<name>A0AAN4E080_ECOLX</name>
<feature type="transmembrane region" description="Helical" evidence="1">
    <location>
        <begin position="50"/>
        <end position="69"/>
    </location>
</feature>
<protein>
    <recommendedName>
        <fullName evidence="4">Hemolysin XhlA</fullName>
    </recommendedName>
</protein>
<evidence type="ECO:0000313" key="3">
    <source>
        <dbReference type="Proteomes" id="UP001285616"/>
    </source>
</evidence>
<evidence type="ECO:0000313" key="2">
    <source>
        <dbReference type="EMBL" id="EMJ5253357.1"/>
    </source>
</evidence>
<keyword evidence="1" id="KW-0812">Transmembrane</keyword>
<evidence type="ECO:0008006" key="4">
    <source>
        <dbReference type="Google" id="ProtNLM"/>
    </source>
</evidence>
<proteinExistence type="predicted"/>
<gene>
    <name evidence="2" type="ORF">R8O40_001560</name>
</gene>